<dbReference type="RefSeq" id="XP_022236015.1">
    <property type="nucleotide sequence ID" value="XM_022380307.1"/>
</dbReference>
<organism evidence="2 3">
    <name type="scientific">Limulus polyphemus</name>
    <name type="common">Atlantic horseshoe crab</name>
    <dbReference type="NCBI Taxonomy" id="6850"/>
    <lineage>
        <taxon>Eukaryota</taxon>
        <taxon>Metazoa</taxon>
        <taxon>Ecdysozoa</taxon>
        <taxon>Arthropoda</taxon>
        <taxon>Chelicerata</taxon>
        <taxon>Merostomata</taxon>
        <taxon>Xiphosura</taxon>
        <taxon>Limulidae</taxon>
        <taxon>Limulus</taxon>
    </lineage>
</organism>
<feature type="compositionally biased region" description="Polar residues" evidence="1">
    <location>
        <begin position="145"/>
        <end position="161"/>
    </location>
</feature>
<feature type="region of interest" description="Disordered" evidence="1">
    <location>
        <begin position="254"/>
        <end position="283"/>
    </location>
</feature>
<evidence type="ECO:0000256" key="1">
    <source>
        <dbReference type="SAM" id="MobiDB-lite"/>
    </source>
</evidence>
<dbReference type="Proteomes" id="UP000694941">
    <property type="component" value="Unplaced"/>
</dbReference>
<evidence type="ECO:0000313" key="3">
    <source>
        <dbReference type="RefSeq" id="XP_022236015.1"/>
    </source>
</evidence>
<feature type="compositionally biased region" description="Low complexity" evidence="1">
    <location>
        <begin position="129"/>
        <end position="139"/>
    </location>
</feature>
<reference evidence="3" key="1">
    <citation type="submission" date="2025-08" db="UniProtKB">
        <authorList>
            <consortium name="RefSeq"/>
        </authorList>
    </citation>
    <scope>IDENTIFICATION</scope>
    <source>
        <tissue evidence="3">Muscle</tissue>
    </source>
</reference>
<feature type="compositionally biased region" description="Basic and acidic residues" evidence="1">
    <location>
        <begin position="1"/>
        <end position="14"/>
    </location>
</feature>
<accession>A0ABM1RXB0</accession>
<sequence>MRGPGKERKSERHTMLLGSQSSQMYALEATQGGATNQNRDSPDHNLDTELIDDSSDEDERLDVGGAADLKPVITVSESQTQDECSRKETPEETEEHSFLNGYYSQSPDKVSTSPSSKTTPEKVVRHESGGSPSRLSSSPKCPNLSVASLTSDSTPVTTDGLSQTISQSFPIGASLPHPHLLPFLYPPALYPQLLLPSTSSLTSGSSSHFYPLLAHGYSGLLDLGNRLRQHRFAPYSVPSFATTSLGETISHIASSSSSSSLGQPTSPVSEAGSPEGVANTSSDLKNIENMVNGLQRRQEQLNVETLTRLHNK</sequence>
<feature type="compositionally biased region" description="Low complexity" evidence="1">
    <location>
        <begin position="104"/>
        <end position="118"/>
    </location>
</feature>
<protein>
    <submittedName>
        <fullName evidence="3">Uncharacterized protein LOC106476437</fullName>
    </submittedName>
</protein>
<dbReference type="GeneID" id="106476437"/>
<name>A0ABM1RXB0_LIMPO</name>
<keyword evidence="2" id="KW-1185">Reference proteome</keyword>
<feature type="region of interest" description="Disordered" evidence="1">
    <location>
        <begin position="1"/>
        <end position="161"/>
    </location>
</feature>
<feature type="compositionally biased region" description="Acidic residues" evidence="1">
    <location>
        <begin position="49"/>
        <end position="60"/>
    </location>
</feature>
<proteinExistence type="predicted"/>
<gene>
    <name evidence="3" type="primary">LOC106476437</name>
</gene>
<evidence type="ECO:0000313" key="2">
    <source>
        <dbReference type="Proteomes" id="UP000694941"/>
    </source>
</evidence>
<feature type="compositionally biased region" description="Basic and acidic residues" evidence="1">
    <location>
        <begin position="119"/>
        <end position="128"/>
    </location>
</feature>